<reference evidence="1 2" key="1">
    <citation type="submission" date="2016-11" db="EMBL/GenBank/DDBJ databases">
        <title>Draft Genome Sequences of Nine Cyanobacterial Strains from Diverse Habitats.</title>
        <authorList>
            <person name="Zhu T."/>
            <person name="Hou S."/>
            <person name="Lu X."/>
            <person name="Hess W.R."/>
        </authorList>
    </citation>
    <scope>NUCLEOTIDE SEQUENCE [LARGE SCALE GENOMIC DNA]</scope>
    <source>
        <strain evidence="1 2">NIES-593</strain>
    </source>
</reference>
<evidence type="ECO:0000313" key="2">
    <source>
        <dbReference type="Proteomes" id="UP000186868"/>
    </source>
</evidence>
<organism evidence="1 2">
    <name type="scientific">Hydrococcus rivularis NIES-593</name>
    <dbReference type="NCBI Taxonomy" id="1921803"/>
    <lineage>
        <taxon>Bacteria</taxon>
        <taxon>Bacillati</taxon>
        <taxon>Cyanobacteriota</taxon>
        <taxon>Cyanophyceae</taxon>
        <taxon>Pleurocapsales</taxon>
        <taxon>Hydrococcaceae</taxon>
        <taxon>Hydrococcus</taxon>
    </lineage>
</organism>
<sequence length="219" mass="24630">MTVKVIIFDFDGTIADTHDALVEITNRLAGEFGYKPVGQDELEILKTLSSREIIKRSQIAAIKIPFLLRRVKTELGKKIRDLKPVTGMETALFCLKEQGYQLGIVTSNQKDNVCAFLENNNLESLFDFIYSGASLFGKHKVLEKILRQYNLQPDEVIYVGDETRDINAAKTSRVKAVAVGWGFNSPSILAQHQPDCLIYRPQELVRAIANCQTVDRKAL</sequence>
<proteinExistence type="predicted"/>
<comment type="caution">
    <text evidence="1">The sequence shown here is derived from an EMBL/GenBank/DDBJ whole genome shotgun (WGS) entry which is preliminary data.</text>
</comment>
<dbReference type="PRINTS" id="PR00413">
    <property type="entry name" value="HADHALOGNASE"/>
</dbReference>
<dbReference type="AlphaFoldDB" id="A0A1U7H9P1"/>
<dbReference type="InterPro" id="IPR023198">
    <property type="entry name" value="PGP-like_dom2"/>
</dbReference>
<dbReference type="PANTHER" id="PTHR43434:SF13">
    <property type="entry name" value="PHOSPHOGLYCOLATE PHOSPHATASE"/>
    <property type="match status" value="1"/>
</dbReference>
<keyword evidence="2" id="KW-1185">Reference proteome</keyword>
<dbReference type="STRING" id="1921803.NIES593_19385"/>
<dbReference type="InterPro" id="IPR050155">
    <property type="entry name" value="HAD-like_hydrolase_sf"/>
</dbReference>
<accession>A0A1U7H9P1</accession>
<dbReference type="EMBL" id="MRCB01000032">
    <property type="protein sequence ID" value="OKH20274.1"/>
    <property type="molecule type" value="Genomic_DNA"/>
</dbReference>
<dbReference type="OrthoDB" id="9807630at2"/>
<dbReference type="NCBIfam" id="TIGR01549">
    <property type="entry name" value="HAD-SF-IA-v1"/>
    <property type="match status" value="1"/>
</dbReference>
<gene>
    <name evidence="1" type="ORF">NIES593_19385</name>
</gene>
<dbReference type="Pfam" id="PF13419">
    <property type="entry name" value="HAD_2"/>
    <property type="match status" value="1"/>
</dbReference>
<dbReference type="SFLD" id="SFLDS00003">
    <property type="entry name" value="Haloacid_Dehalogenase"/>
    <property type="match status" value="1"/>
</dbReference>
<dbReference type="InterPro" id="IPR041492">
    <property type="entry name" value="HAD_2"/>
</dbReference>
<dbReference type="InterPro" id="IPR036412">
    <property type="entry name" value="HAD-like_sf"/>
</dbReference>
<dbReference type="GO" id="GO:0005829">
    <property type="term" value="C:cytosol"/>
    <property type="evidence" value="ECO:0007669"/>
    <property type="project" value="TreeGrafter"/>
</dbReference>
<dbReference type="GO" id="GO:0006281">
    <property type="term" value="P:DNA repair"/>
    <property type="evidence" value="ECO:0007669"/>
    <property type="project" value="TreeGrafter"/>
</dbReference>
<dbReference type="PANTHER" id="PTHR43434">
    <property type="entry name" value="PHOSPHOGLYCOLATE PHOSPHATASE"/>
    <property type="match status" value="1"/>
</dbReference>
<dbReference type="SUPFAM" id="SSF56784">
    <property type="entry name" value="HAD-like"/>
    <property type="match status" value="1"/>
</dbReference>
<dbReference type="InterPro" id="IPR023214">
    <property type="entry name" value="HAD_sf"/>
</dbReference>
<dbReference type="InterPro" id="IPR006439">
    <property type="entry name" value="HAD-SF_hydro_IA"/>
</dbReference>
<dbReference type="RefSeq" id="WP_073601156.1">
    <property type="nucleotide sequence ID" value="NZ_MRCB01000032.1"/>
</dbReference>
<dbReference type="Gene3D" id="1.10.150.240">
    <property type="entry name" value="Putative phosphatase, domain 2"/>
    <property type="match status" value="1"/>
</dbReference>
<dbReference type="SFLD" id="SFLDG01129">
    <property type="entry name" value="C1.5:_HAD__Beta-PGM__Phosphata"/>
    <property type="match status" value="1"/>
</dbReference>
<dbReference type="Gene3D" id="3.40.50.1000">
    <property type="entry name" value="HAD superfamily/HAD-like"/>
    <property type="match status" value="1"/>
</dbReference>
<dbReference type="GO" id="GO:0008967">
    <property type="term" value="F:phosphoglycolate phosphatase activity"/>
    <property type="evidence" value="ECO:0007669"/>
    <property type="project" value="TreeGrafter"/>
</dbReference>
<dbReference type="Proteomes" id="UP000186868">
    <property type="component" value="Unassembled WGS sequence"/>
</dbReference>
<evidence type="ECO:0000313" key="1">
    <source>
        <dbReference type="EMBL" id="OKH20274.1"/>
    </source>
</evidence>
<name>A0A1U7H9P1_9CYAN</name>
<protein>
    <submittedName>
        <fullName evidence="1">Carotenoid oxygenase</fullName>
    </submittedName>
</protein>